<dbReference type="RefSeq" id="WP_015004340.1">
    <property type="nucleotide sequence ID" value="NZ_CADILN010000018.1"/>
</dbReference>
<feature type="domain" description="Prokaryotic E2 family B" evidence="2">
    <location>
        <begin position="35"/>
        <end position="133"/>
    </location>
</feature>
<evidence type="ECO:0000259" key="1">
    <source>
        <dbReference type="Pfam" id="PF00899"/>
    </source>
</evidence>
<sequence length="548" mass="59500">MNADDTSGSRISRALAQRGFTYKGRSRDRWYLFDGSLGVDGASYPISLAVDPLGQALPLVKLTPIPERLRPVAPHVMAGGILCYASRGSITLDVFDPEGQVLACVERAESILGQALRGELTDDLEEEFFSCWPADNPCLLDFEASLARPLHALVQKVAENTAPLVALTDDPSRTSSKLQALGASTERSSSVVVRRVRTSVSPRPLQDSWPPKTVSDLLRWQAALDRHVRKKIEQYIYQAAKTQANHGILCVVESPKLSYGFAVTFERNTQDSRARLPTLESVYAMTVMPMTCIRIDDAYLAQRNIPGRRTLAGKRIKLIGCGTIGGYLAESLVKAGAGSGGGELVLVDSDHLFPQNIGRHRLGMNYLFQNKAEALGKELKRGSPAANIAALPVDAMRVDLSHADLIVDATGEEAFGHLLVRRLSGSNFKPTLSVWIEGPGTAVRGLLRESNDAACVRCLKDKDRSAIYPVVDGVVPTVFAGHGCESLYVPFPASVSMHAACLGTEMVLDWVNGMAAPRLRTRVLDAEFQPGHKDTDPERRLSCPACLS</sequence>
<evidence type="ECO:0000259" key="2">
    <source>
        <dbReference type="Pfam" id="PF14461"/>
    </source>
</evidence>
<reference evidence="3 4" key="1">
    <citation type="submission" date="2020-04" db="EMBL/GenBank/DDBJ databases">
        <authorList>
            <person name="De Canck E."/>
        </authorList>
    </citation>
    <scope>NUCLEOTIDE SEQUENCE [LARGE SCALE GENOMIC DNA]</scope>
    <source>
        <strain evidence="3 4">LMG 9964</strain>
    </source>
</reference>
<dbReference type="Pfam" id="PF00899">
    <property type="entry name" value="ThiF"/>
    <property type="match status" value="1"/>
</dbReference>
<name>A0A6J5KGR0_9BURK</name>
<dbReference type="InterPro" id="IPR000594">
    <property type="entry name" value="ThiF_NAD_FAD-bd"/>
</dbReference>
<dbReference type="Pfam" id="PF14461">
    <property type="entry name" value="Prok-E2_B"/>
    <property type="match status" value="1"/>
</dbReference>
<dbReference type="AlphaFoldDB" id="A0A6J5KGR0"/>
<dbReference type="GeneID" id="27801440"/>
<dbReference type="GO" id="GO:0008641">
    <property type="term" value="F:ubiquitin-like modifier activating enzyme activity"/>
    <property type="evidence" value="ECO:0007669"/>
    <property type="project" value="InterPro"/>
</dbReference>
<proteinExistence type="predicted"/>
<dbReference type="SUPFAM" id="SSF69572">
    <property type="entry name" value="Activating enzymes of the ubiquitin-like proteins"/>
    <property type="match status" value="1"/>
</dbReference>
<evidence type="ECO:0000313" key="4">
    <source>
        <dbReference type="Proteomes" id="UP000494102"/>
    </source>
</evidence>
<organism evidence="3 4">
    <name type="scientific">Paraburkholderia phenoliruptrix</name>
    <dbReference type="NCBI Taxonomy" id="252970"/>
    <lineage>
        <taxon>Bacteria</taxon>
        <taxon>Pseudomonadati</taxon>
        <taxon>Pseudomonadota</taxon>
        <taxon>Betaproteobacteria</taxon>
        <taxon>Burkholderiales</taxon>
        <taxon>Burkholderiaceae</taxon>
        <taxon>Paraburkholderia</taxon>
    </lineage>
</organism>
<evidence type="ECO:0000313" key="3">
    <source>
        <dbReference type="EMBL" id="CAB4052787.1"/>
    </source>
</evidence>
<accession>A0A6J5KGR0</accession>
<gene>
    <name evidence="3" type="ORF">LMG9964_06477</name>
</gene>
<feature type="domain" description="THIF-type NAD/FAD binding fold" evidence="1">
    <location>
        <begin position="307"/>
        <end position="464"/>
    </location>
</feature>
<dbReference type="Gene3D" id="3.40.50.720">
    <property type="entry name" value="NAD(P)-binding Rossmann-like Domain"/>
    <property type="match status" value="1"/>
</dbReference>
<dbReference type="InterPro" id="IPR032701">
    <property type="entry name" value="Prok-E2_B_dom"/>
</dbReference>
<dbReference type="EMBL" id="CADILN010000018">
    <property type="protein sequence ID" value="CAB4052787.1"/>
    <property type="molecule type" value="Genomic_DNA"/>
</dbReference>
<dbReference type="Proteomes" id="UP000494102">
    <property type="component" value="Unassembled WGS sequence"/>
</dbReference>
<protein>
    <submittedName>
        <fullName evidence="3">Uncharacterized protein</fullName>
    </submittedName>
</protein>
<dbReference type="InterPro" id="IPR035985">
    <property type="entry name" value="Ubiquitin-activating_enz"/>
</dbReference>